<sequence>MPWIKYIFFTVLMSVLLITVYGKTKINIKCSDQNGTVGRSLNLTCSVSNPCGYIHYSFKRNNIILQNETTPMNSTCTFYYTIANAKVNDSGNYTFWIQMAKGWNDAIFTVTIDIPVKQAGTTSSSKQDSSTAVPFSRGKEQRQEGINIAVNSQHSGSERCNGSNISSSLCADVSLADHRLWRTKDQHNLP</sequence>
<evidence type="ECO:0000256" key="2">
    <source>
        <dbReference type="SAM" id="MobiDB-lite"/>
    </source>
</evidence>
<keyword evidence="6" id="KW-1185">Reference proteome</keyword>
<evidence type="ECO:0000256" key="3">
    <source>
        <dbReference type="SAM" id="SignalP"/>
    </source>
</evidence>
<dbReference type="Proteomes" id="UP000606274">
    <property type="component" value="Unassembled WGS sequence"/>
</dbReference>
<dbReference type="AlphaFoldDB" id="A0A8T0BHI6"/>
<name>A0A8T0BHI6_SILME</name>
<dbReference type="SUPFAM" id="SSF48726">
    <property type="entry name" value="Immunoglobulin"/>
    <property type="match status" value="1"/>
</dbReference>
<feature type="signal peptide" evidence="3">
    <location>
        <begin position="1"/>
        <end position="22"/>
    </location>
</feature>
<evidence type="ECO:0000313" key="6">
    <source>
        <dbReference type="Proteomes" id="UP000606274"/>
    </source>
</evidence>
<dbReference type="InterPro" id="IPR013783">
    <property type="entry name" value="Ig-like_fold"/>
</dbReference>
<dbReference type="InterPro" id="IPR003599">
    <property type="entry name" value="Ig_sub"/>
</dbReference>
<evidence type="ECO:0000256" key="1">
    <source>
        <dbReference type="ARBA" id="ARBA00023319"/>
    </source>
</evidence>
<keyword evidence="3" id="KW-0732">Signal</keyword>
<evidence type="ECO:0000259" key="4">
    <source>
        <dbReference type="SMART" id="SM00409"/>
    </source>
</evidence>
<keyword evidence="1" id="KW-0393">Immunoglobulin domain</keyword>
<dbReference type="InterPro" id="IPR013151">
    <property type="entry name" value="Immunoglobulin_dom"/>
</dbReference>
<feature type="region of interest" description="Disordered" evidence="2">
    <location>
        <begin position="119"/>
        <end position="144"/>
    </location>
</feature>
<feature type="domain" description="Immunoglobulin" evidence="4">
    <location>
        <begin position="30"/>
        <end position="115"/>
    </location>
</feature>
<protein>
    <recommendedName>
        <fullName evidence="4">Immunoglobulin domain-containing protein</fullName>
    </recommendedName>
</protein>
<dbReference type="EMBL" id="JABFDY010000007">
    <property type="protein sequence ID" value="KAF7705563.1"/>
    <property type="molecule type" value="Genomic_DNA"/>
</dbReference>
<dbReference type="SMART" id="SM00409">
    <property type="entry name" value="IG"/>
    <property type="match status" value="1"/>
</dbReference>
<evidence type="ECO:0000313" key="5">
    <source>
        <dbReference type="EMBL" id="KAF7705563.1"/>
    </source>
</evidence>
<reference evidence="5" key="1">
    <citation type="submission" date="2020-08" db="EMBL/GenBank/DDBJ databases">
        <title>Chromosome-level assembly of Southern catfish (Silurus meridionalis) provides insights into visual adaptation to the nocturnal and benthic lifestyles.</title>
        <authorList>
            <person name="Zhang Y."/>
            <person name="Wang D."/>
            <person name="Peng Z."/>
        </authorList>
    </citation>
    <scope>NUCLEOTIDE SEQUENCE</scope>
    <source>
        <strain evidence="5">SWU-2019-XX</strain>
        <tissue evidence="5">Muscle</tissue>
    </source>
</reference>
<dbReference type="InterPro" id="IPR036179">
    <property type="entry name" value="Ig-like_dom_sf"/>
</dbReference>
<dbReference type="Gene3D" id="2.60.40.10">
    <property type="entry name" value="Immunoglobulins"/>
    <property type="match status" value="1"/>
</dbReference>
<feature type="compositionally biased region" description="Polar residues" evidence="2">
    <location>
        <begin position="119"/>
        <end position="133"/>
    </location>
</feature>
<comment type="caution">
    <text evidence="5">The sequence shown here is derived from an EMBL/GenBank/DDBJ whole genome shotgun (WGS) entry which is preliminary data.</text>
</comment>
<gene>
    <name evidence="5" type="ORF">HF521_020849</name>
</gene>
<proteinExistence type="predicted"/>
<feature type="chain" id="PRO_5035751745" description="Immunoglobulin domain-containing protein" evidence="3">
    <location>
        <begin position="23"/>
        <end position="190"/>
    </location>
</feature>
<accession>A0A8T0BHI6</accession>
<dbReference type="Pfam" id="PF00047">
    <property type="entry name" value="ig"/>
    <property type="match status" value="1"/>
</dbReference>
<organism evidence="5 6">
    <name type="scientific">Silurus meridionalis</name>
    <name type="common">Southern catfish</name>
    <name type="synonym">Silurus soldatovi meridionalis</name>
    <dbReference type="NCBI Taxonomy" id="175797"/>
    <lineage>
        <taxon>Eukaryota</taxon>
        <taxon>Metazoa</taxon>
        <taxon>Chordata</taxon>
        <taxon>Craniata</taxon>
        <taxon>Vertebrata</taxon>
        <taxon>Euteleostomi</taxon>
        <taxon>Actinopterygii</taxon>
        <taxon>Neopterygii</taxon>
        <taxon>Teleostei</taxon>
        <taxon>Ostariophysi</taxon>
        <taxon>Siluriformes</taxon>
        <taxon>Siluridae</taxon>
        <taxon>Silurus</taxon>
    </lineage>
</organism>